<reference evidence="2" key="1">
    <citation type="journal article" date="2011" name="PLoS Biol.">
        <title>Gene gain and loss during evolution of obligate parasitism in the white rust pathogen of Arabidopsis thaliana.</title>
        <authorList>
            <person name="Kemen E."/>
            <person name="Gardiner A."/>
            <person name="Schultz-Larsen T."/>
            <person name="Kemen A.C."/>
            <person name="Balmuth A.L."/>
            <person name="Robert-Seilaniantz A."/>
            <person name="Bailey K."/>
            <person name="Holub E."/>
            <person name="Studholme D.J."/>
            <person name="Maclean D."/>
            <person name="Jones J.D."/>
        </authorList>
    </citation>
    <scope>NUCLEOTIDE SEQUENCE</scope>
</reference>
<feature type="transmembrane region" description="Helical" evidence="1">
    <location>
        <begin position="21"/>
        <end position="40"/>
    </location>
</feature>
<gene>
    <name evidence="2" type="primary">AlNc14C242G9485</name>
    <name evidence="2" type="ORF">ALNC14_106240</name>
</gene>
<sequence length="92" mass="10257">MAYKCIPTKESRSALEVSRNAFGLLIKLAIFLATGTRALLDVPIMKYFGRLLSLPQSLPRSYCLMPRGSQTVSIEFGFPKIEDFSQSLVITI</sequence>
<organism evidence="2">
    <name type="scientific">Albugo laibachii Nc14</name>
    <dbReference type="NCBI Taxonomy" id="890382"/>
    <lineage>
        <taxon>Eukaryota</taxon>
        <taxon>Sar</taxon>
        <taxon>Stramenopiles</taxon>
        <taxon>Oomycota</taxon>
        <taxon>Peronosporomycetes</taxon>
        <taxon>Albuginales</taxon>
        <taxon>Albuginaceae</taxon>
        <taxon>Albugo</taxon>
    </lineage>
</organism>
<keyword evidence="1" id="KW-0472">Membrane</keyword>
<dbReference type="AlphaFoldDB" id="F0WSZ5"/>
<dbReference type="EMBL" id="FR824287">
    <property type="protein sequence ID" value="CCA24480.1"/>
    <property type="molecule type" value="Genomic_DNA"/>
</dbReference>
<keyword evidence="1" id="KW-0812">Transmembrane</keyword>
<evidence type="ECO:0000256" key="1">
    <source>
        <dbReference type="SAM" id="Phobius"/>
    </source>
</evidence>
<evidence type="ECO:0000313" key="2">
    <source>
        <dbReference type="EMBL" id="CCA24480.1"/>
    </source>
</evidence>
<reference evidence="2" key="2">
    <citation type="submission" date="2011-02" db="EMBL/GenBank/DDBJ databases">
        <authorList>
            <person name="MacLean D."/>
        </authorList>
    </citation>
    <scope>NUCLEOTIDE SEQUENCE</scope>
</reference>
<name>F0WSZ5_9STRA</name>
<proteinExistence type="predicted"/>
<protein>
    <submittedName>
        <fullName evidence="2">AlNc14C242G9485 protein</fullName>
    </submittedName>
</protein>
<keyword evidence="1" id="KW-1133">Transmembrane helix</keyword>
<accession>F0WSZ5</accession>
<dbReference type="HOGENOM" id="CLU_2417771_0_0_1"/>